<dbReference type="CDD" id="cd03885">
    <property type="entry name" value="M20_CPDG2"/>
    <property type="match status" value="1"/>
</dbReference>
<evidence type="ECO:0000313" key="6">
    <source>
        <dbReference type="Proteomes" id="UP000271374"/>
    </source>
</evidence>
<dbReference type="OrthoDB" id="9783294at2"/>
<evidence type="ECO:0000256" key="1">
    <source>
        <dbReference type="ARBA" id="ARBA00022723"/>
    </source>
</evidence>
<dbReference type="Proteomes" id="UP000271374">
    <property type="component" value="Unassembled WGS sequence"/>
</dbReference>
<organism evidence="5 6">
    <name type="scientific">Bacillus yapensis</name>
    <dbReference type="NCBI Taxonomy" id="2492960"/>
    <lineage>
        <taxon>Bacteria</taxon>
        <taxon>Bacillati</taxon>
        <taxon>Bacillota</taxon>
        <taxon>Bacilli</taxon>
        <taxon>Bacillales</taxon>
        <taxon>Bacillaceae</taxon>
        <taxon>Bacillus</taxon>
    </lineage>
</organism>
<dbReference type="SUPFAM" id="SSF53187">
    <property type="entry name" value="Zn-dependent exopeptidases"/>
    <property type="match status" value="1"/>
</dbReference>
<evidence type="ECO:0000313" key="5">
    <source>
        <dbReference type="EMBL" id="RTR32960.1"/>
    </source>
</evidence>
<protein>
    <submittedName>
        <fullName evidence="5">M20 family peptidase</fullName>
    </submittedName>
</protein>
<dbReference type="PIRSF" id="PIRSF037238">
    <property type="entry name" value="Carboxypeptidase_G2"/>
    <property type="match status" value="1"/>
</dbReference>
<dbReference type="SUPFAM" id="SSF55031">
    <property type="entry name" value="Bacterial exopeptidase dimerisation domain"/>
    <property type="match status" value="1"/>
</dbReference>
<dbReference type="AlphaFoldDB" id="A0A431WBS8"/>
<proteinExistence type="predicted"/>
<reference evidence="5 6" key="1">
    <citation type="submission" date="2018-12" db="EMBL/GenBank/DDBJ databases">
        <title>Bacillus yapensis draft genome sequence.</title>
        <authorList>
            <person name="Yu L."/>
            <person name="Xu X."/>
            <person name="Tang X."/>
        </authorList>
    </citation>
    <scope>NUCLEOTIDE SEQUENCE [LARGE SCALE GENOMIC DNA]</scope>
    <source>
        <strain evidence="5 6">XXST-01</strain>
    </source>
</reference>
<dbReference type="InterPro" id="IPR017150">
    <property type="entry name" value="Pept_M20_glutamate_carboxypep"/>
</dbReference>
<sequence>MQKFLQEKKGEMLELLEQLVNIDSGSYVKEGVDRVGTILKEKYEELGFVVEVKKEEEYGNNLVIQHRDAKDPKIILVAHMDTVFPEGTVAERPFRIEGTRAYGPGVVDMKASQVELLYAMKTLVEFGLTGYENVQIVLNSDEEIGSITSRPLIEKHAKGKRYALVVEPARKDGSLVTARRGGGTYTLIVKGKSAHSGIEPENGRSAIEELAYKIIQLHHLSDHERGISVNVGLIEGGTAVNIVSPNAVAHIDIRISELEQMEYLEQRIKEICATTEVPGTEIELEGDISRPPMVNNEKTQALLSVVREVGKEIGIEVHDTSTGGGGDASFTSARGVPTIDGLGPVGGNVHSEEEYLEIDTLPERTLLLVKTIERLSKRTR</sequence>
<keyword evidence="1" id="KW-0479">Metal-binding</keyword>
<dbReference type="InterPro" id="IPR002933">
    <property type="entry name" value="Peptidase_M20"/>
</dbReference>
<dbReference type="GO" id="GO:0046872">
    <property type="term" value="F:metal ion binding"/>
    <property type="evidence" value="ECO:0007669"/>
    <property type="project" value="UniProtKB-KW"/>
</dbReference>
<dbReference type="Pfam" id="PF01546">
    <property type="entry name" value="Peptidase_M20"/>
    <property type="match status" value="1"/>
</dbReference>
<dbReference type="Gene3D" id="3.30.70.360">
    <property type="match status" value="1"/>
</dbReference>
<accession>A0A431WBS8</accession>
<feature type="active site" description="Proton acceptor" evidence="3">
    <location>
        <position position="142"/>
    </location>
</feature>
<keyword evidence="6" id="KW-1185">Reference proteome</keyword>
<evidence type="ECO:0000256" key="3">
    <source>
        <dbReference type="PIRSR" id="PIRSR037238-1"/>
    </source>
</evidence>
<dbReference type="InterPro" id="IPR011650">
    <property type="entry name" value="Peptidase_M20_dimer"/>
</dbReference>
<dbReference type="PANTHER" id="PTHR43808">
    <property type="entry name" value="ACETYLORNITHINE DEACETYLASE"/>
    <property type="match status" value="1"/>
</dbReference>
<dbReference type="PANTHER" id="PTHR43808:SF9">
    <property type="entry name" value="BLL0789 PROTEIN"/>
    <property type="match status" value="1"/>
</dbReference>
<dbReference type="InterPro" id="IPR036264">
    <property type="entry name" value="Bact_exopeptidase_dim_dom"/>
</dbReference>
<feature type="active site" evidence="3">
    <location>
        <position position="81"/>
    </location>
</feature>
<dbReference type="EMBL" id="RXNT01000005">
    <property type="protein sequence ID" value="RTR32960.1"/>
    <property type="molecule type" value="Genomic_DNA"/>
</dbReference>
<dbReference type="Pfam" id="PF07687">
    <property type="entry name" value="M20_dimer"/>
    <property type="match status" value="1"/>
</dbReference>
<keyword evidence="2" id="KW-0378">Hydrolase</keyword>
<comment type="caution">
    <text evidence="5">The sequence shown here is derived from an EMBL/GenBank/DDBJ whole genome shotgun (WGS) entry which is preliminary data.</text>
</comment>
<dbReference type="GO" id="GO:0016787">
    <property type="term" value="F:hydrolase activity"/>
    <property type="evidence" value="ECO:0007669"/>
    <property type="project" value="UniProtKB-KW"/>
</dbReference>
<name>A0A431WBS8_9BACI</name>
<evidence type="ECO:0000256" key="2">
    <source>
        <dbReference type="ARBA" id="ARBA00022801"/>
    </source>
</evidence>
<gene>
    <name evidence="5" type="ORF">EKG37_07820</name>
</gene>
<evidence type="ECO:0000259" key="4">
    <source>
        <dbReference type="Pfam" id="PF07687"/>
    </source>
</evidence>
<dbReference type="InterPro" id="IPR050072">
    <property type="entry name" value="Peptidase_M20A"/>
</dbReference>
<dbReference type="RefSeq" id="WP_126408079.1">
    <property type="nucleotide sequence ID" value="NZ_RXNT01000005.1"/>
</dbReference>
<feature type="domain" description="Peptidase M20 dimerisation" evidence="4">
    <location>
        <begin position="177"/>
        <end position="277"/>
    </location>
</feature>
<dbReference type="Gene3D" id="3.40.630.10">
    <property type="entry name" value="Zn peptidases"/>
    <property type="match status" value="1"/>
</dbReference>